<sequence>MIVASSDELKAQDIAPGLERSCKRDWVEAAPYQPGIHRIEAFFSGDAYAPHRHDTYSIGYTIHGIQSFSYRGARTASTAGRVMVLHPDEVHDGGAGSDEGFHYKMLYIDPSLIRAALGDGASTLPFVKEAILTDPRLFHAIQTAFADMAIELEPTALDEIAVLLADGLLANDQSVKRSSGSLIDLKAIKRAKDYLEANLERPVTSDELETVSGQDRFSLARQFRKALGTSPYRYQMLRRLDLARAEIQKGNSLVNASIMAGFSDQPHMSRHFKSTFGISPGQWQRLTTNV</sequence>
<gene>
    <name evidence="5" type="ORF">SAMN06265368_3550</name>
</gene>
<dbReference type="SUPFAM" id="SSF51215">
    <property type="entry name" value="Regulatory protein AraC"/>
    <property type="match status" value="1"/>
</dbReference>
<dbReference type="Pfam" id="PF02311">
    <property type="entry name" value="AraC_binding"/>
    <property type="match status" value="1"/>
</dbReference>
<dbReference type="PANTHER" id="PTHR46796:SF2">
    <property type="entry name" value="TRANSCRIPTIONAL REGULATORY PROTEIN"/>
    <property type="match status" value="1"/>
</dbReference>
<dbReference type="InterPro" id="IPR018060">
    <property type="entry name" value="HTH_AraC"/>
</dbReference>
<keyword evidence="6" id="KW-1185">Reference proteome</keyword>
<reference evidence="5 6" key="1">
    <citation type="submission" date="2017-09" db="EMBL/GenBank/DDBJ databases">
        <authorList>
            <person name="Ehlers B."/>
            <person name="Leendertz F.H."/>
        </authorList>
    </citation>
    <scope>NUCLEOTIDE SEQUENCE [LARGE SCALE GENOMIC DNA]</scope>
    <source>
        <strain evidence="5 6">DSM 18289</strain>
    </source>
</reference>
<dbReference type="SMART" id="SM00342">
    <property type="entry name" value="HTH_ARAC"/>
    <property type="match status" value="1"/>
</dbReference>
<keyword evidence="1" id="KW-0805">Transcription regulation</keyword>
<proteinExistence type="predicted"/>
<protein>
    <submittedName>
        <fullName evidence="5">AraC-type DNA-binding protein</fullName>
    </submittedName>
</protein>
<dbReference type="InterPro" id="IPR003313">
    <property type="entry name" value="AraC-bd"/>
</dbReference>
<dbReference type="PANTHER" id="PTHR46796">
    <property type="entry name" value="HTH-TYPE TRANSCRIPTIONAL ACTIVATOR RHAS-RELATED"/>
    <property type="match status" value="1"/>
</dbReference>
<keyword evidence="3" id="KW-0804">Transcription</keyword>
<dbReference type="Pfam" id="PF12833">
    <property type="entry name" value="HTH_18"/>
    <property type="match status" value="1"/>
</dbReference>
<dbReference type="GO" id="GO:0003700">
    <property type="term" value="F:DNA-binding transcription factor activity"/>
    <property type="evidence" value="ECO:0007669"/>
    <property type="project" value="InterPro"/>
</dbReference>
<evidence type="ECO:0000256" key="3">
    <source>
        <dbReference type="ARBA" id="ARBA00023163"/>
    </source>
</evidence>
<evidence type="ECO:0000313" key="6">
    <source>
        <dbReference type="Proteomes" id="UP000219439"/>
    </source>
</evidence>
<dbReference type="Gene3D" id="1.10.10.60">
    <property type="entry name" value="Homeodomain-like"/>
    <property type="match status" value="1"/>
</dbReference>
<dbReference type="EMBL" id="OBEL01000004">
    <property type="protein sequence ID" value="SNZ20447.1"/>
    <property type="molecule type" value="Genomic_DNA"/>
</dbReference>
<dbReference type="InterPro" id="IPR009057">
    <property type="entry name" value="Homeodomain-like_sf"/>
</dbReference>
<evidence type="ECO:0000259" key="4">
    <source>
        <dbReference type="PROSITE" id="PS01124"/>
    </source>
</evidence>
<name>A0A285PGR0_9HYPH</name>
<dbReference type="InterPro" id="IPR050204">
    <property type="entry name" value="AraC_XylS_family_regulators"/>
</dbReference>
<dbReference type="PROSITE" id="PS01124">
    <property type="entry name" value="HTH_ARAC_FAMILY_2"/>
    <property type="match status" value="1"/>
</dbReference>
<evidence type="ECO:0000256" key="1">
    <source>
        <dbReference type="ARBA" id="ARBA00023015"/>
    </source>
</evidence>
<accession>A0A285PGR0</accession>
<dbReference type="InterPro" id="IPR037923">
    <property type="entry name" value="HTH-like"/>
</dbReference>
<dbReference type="Proteomes" id="UP000219439">
    <property type="component" value="Unassembled WGS sequence"/>
</dbReference>
<dbReference type="GO" id="GO:0043565">
    <property type="term" value="F:sequence-specific DNA binding"/>
    <property type="evidence" value="ECO:0007669"/>
    <property type="project" value="InterPro"/>
</dbReference>
<keyword evidence="2 5" id="KW-0238">DNA-binding</keyword>
<dbReference type="SUPFAM" id="SSF46689">
    <property type="entry name" value="Homeodomain-like"/>
    <property type="match status" value="2"/>
</dbReference>
<evidence type="ECO:0000313" key="5">
    <source>
        <dbReference type="EMBL" id="SNZ20447.1"/>
    </source>
</evidence>
<feature type="domain" description="HTH araC/xylS-type" evidence="4">
    <location>
        <begin position="189"/>
        <end position="286"/>
    </location>
</feature>
<evidence type="ECO:0000256" key="2">
    <source>
        <dbReference type="ARBA" id="ARBA00023125"/>
    </source>
</evidence>
<organism evidence="5 6">
    <name type="scientific">Cohaesibacter gelatinilyticus</name>
    <dbReference type="NCBI Taxonomy" id="372072"/>
    <lineage>
        <taxon>Bacteria</taxon>
        <taxon>Pseudomonadati</taxon>
        <taxon>Pseudomonadota</taxon>
        <taxon>Alphaproteobacteria</taxon>
        <taxon>Hyphomicrobiales</taxon>
        <taxon>Cohaesibacteraceae</taxon>
    </lineage>
</organism>
<dbReference type="AlphaFoldDB" id="A0A285PGR0"/>